<gene>
    <name evidence="3 5" type="primary">LOC101885512</name>
</gene>
<dbReference type="STRING" id="7955.ENSDARP00000111760"/>
<sequence>MAQDQVNADIQTPEVDSLEFKLLLAYTHKRRPTDTRLQQNIQQKERSKPKVFRKNKKFSFLKCIKPQTDDNDVCPAPQPATLQDVKVDEMEKVASVLTEISDSLDIPSDIAADGDDENVDVVKQLADMLRTHGDDLDEKIKADIRLREILQSSFKYSFFQKVLETFCKSVSSDVPPPQQEDEKMNVALICEATSLLSSISLHPMNQVLGFGAHYLQEKYPTWVSRNMQLSNGEVADESKEEVH</sequence>
<dbReference type="InterPro" id="IPR036834">
    <property type="entry name" value="Bcl-2-like_sf"/>
</dbReference>
<dbReference type="EMBL" id="CABZ01020840">
    <property type="status" value="NOT_ANNOTATED_CDS"/>
    <property type="molecule type" value="Genomic_DNA"/>
</dbReference>
<evidence type="ECO:0000313" key="4">
    <source>
        <dbReference type="Proteomes" id="UP000000437"/>
    </source>
</evidence>
<dbReference type="OrthoDB" id="9948726at2759"/>
<dbReference type="PANTHER" id="PTHR14965:SF1">
    <property type="entry name" value="APOPTOSIS FACILITATOR BCL-2-LIKE PROTEIN 14"/>
    <property type="match status" value="1"/>
</dbReference>
<accession>E7EYP8</accession>
<evidence type="ECO:0000256" key="2">
    <source>
        <dbReference type="ARBA" id="ARBA00022703"/>
    </source>
</evidence>
<dbReference type="eggNOG" id="KOG4728">
    <property type="taxonomic scope" value="Eukaryota"/>
</dbReference>
<protein>
    <submittedName>
        <fullName evidence="3 5">Apoptosis facilitator Bcl-2-like protein 14</fullName>
    </submittedName>
</protein>
<dbReference type="OMA" id="QEANGHT"/>
<dbReference type="GO" id="GO:0006915">
    <property type="term" value="P:apoptotic process"/>
    <property type="evidence" value="ECO:0007669"/>
    <property type="project" value="UniProtKB-KW"/>
</dbReference>
<dbReference type="HOGENOM" id="CLU_1067610_0_0_1"/>
<dbReference type="PaxDb" id="7955-ENSDARP00000111760"/>
<dbReference type="AlphaFoldDB" id="E7EYP8"/>
<dbReference type="RefSeq" id="NP_001314930.1">
    <property type="nucleotide sequence ID" value="NM_001328001.1"/>
</dbReference>
<dbReference type="EMBL" id="CABZ01020841">
    <property type="status" value="NOT_ANNOTATED_CDS"/>
    <property type="molecule type" value="Genomic_DNA"/>
</dbReference>
<reference evidence="3" key="1">
    <citation type="submission" date="2011-04" db="UniProtKB">
        <authorList>
            <consortium name="Ensembl"/>
        </authorList>
    </citation>
    <scope>IDENTIFICATION</scope>
    <source>
        <strain evidence="3">Tuebingen</strain>
    </source>
</reference>
<keyword evidence="4" id="KW-1185">Reference proteome</keyword>
<name>E7EYP8_DANRE</name>
<proteinExistence type="predicted"/>
<dbReference type="PANTHER" id="PTHR14965">
    <property type="entry name" value="SI:CH73-248E21.1"/>
    <property type="match status" value="1"/>
</dbReference>
<keyword evidence="1" id="KW-0597">Phosphoprotein</keyword>
<evidence type="ECO:0000313" key="3">
    <source>
        <dbReference type="Ensembl" id="ENSDARP00000111760"/>
    </source>
</evidence>
<dbReference type="Bgee" id="ENSDARG00000090401">
    <property type="expression patterns" value="Expressed in gastrula and 20 other cell types or tissues"/>
</dbReference>
<evidence type="ECO:0000256" key="1">
    <source>
        <dbReference type="ARBA" id="ARBA00022553"/>
    </source>
</evidence>
<organism evidence="3">
    <name type="scientific">Danio rerio</name>
    <name type="common">Zebrafish</name>
    <name type="synonym">Brachydanio rerio</name>
    <dbReference type="NCBI Taxonomy" id="7955"/>
    <lineage>
        <taxon>Eukaryota</taxon>
        <taxon>Metazoa</taxon>
        <taxon>Chordata</taxon>
        <taxon>Craniata</taxon>
        <taxon>Vertebrata</taxon>
        <taxon>Euteleostomi</taxon>
        <taxon>Actinopterygii</taxon>
        <taxon>Neopterygii</taxon>
        <taxon>Teleostei</taxon>
        <taxon>Ostariophysi</taxon>
        <taxon>Cypriniformes</taxon>
        <taxon>Danionidae</taxon>
        <taxon>Danioninae</taxon>
        <taxon>Danio</taxon>
    </lineage>
</organism>
<dbReference type="GO" id="GO:0042981">
    <property type="term" value="P:regulation of apoptotic process"/>
    <property type="evidence" value="ECO:0007669"/>
    <property type="project" value="InterPro"/>
</dbReference>
<dbReference type="SUPFAM" id="SSF56854">
    <property type="entry name" value="Bcl-2 inhibitors of programmed cell death"/>
    <property type="match status" value="1"/>
</dbReference>
<dbReference type="GeneID" id="101885512"/>
<reference evidence="3 4" key="2">
    <citation type="journal article" date="2013" name="Nature">
        <title>The zebrafish reference genome sequence and its relationship to the human genome.</title>
        <authorList>
            <consortium name="Genome Reference Consortium Zebrafish"/>
            <person name="Howe K."/>
            <person name="Clark M.D."/>
            <person name="Torroja C.F."/>
            <person name="Torrance J."/>
            <person name="Berthelot C."/>
            <person name="Muffato M."/>
            <person name="Collins J.E."/>
            <person name="Humphray S."/>
            <person name="McLaren K."/>
            <person name="Matthews L."/>
            <person name="McLaren S."/>
            <person name="Sealy I."/>
            <person name="Caccamo M."/>
            <person name="Churcher C."/>
            <person name="Scott C."/>
            <person name="Barrett J.C."/>
            <person name="Koch R."/>
            <person name="Rauch G.J."/>
            <person name="White S."/>
            <person name="Chow W."/>
            <person name="Kilian B."/>
            <person name="Quintais L.T."/>
            <person name="Guerra-Assuncao J.A."/>
            <person name="Zhou Y."/>
            <person name="Gu Y."/>
            <person name="Yen J."/>
            <person name="Vogel J.H."/>
            <person name="Eyre T."/>
            <person name="Redmond S."/>
            <person name="Banerjee R."/>
            <person name="Chi J."/>
            <person name="Fu B."/>
            <person name="Langley E."/>
            <person name="Maguire S.F."/>
            <person name="Laird G.K."/>
            <person name="Lloyd D."/>
            <person name="Kenyon E."/>
            <person name="Donaldson S."/>
            <person name="Sehra H."/>
            <person name="Almeida-King J."/>
            <person name="Loveland J."/>
            <person name="Trevanion S."/>
            <person name="Jones M."/>
            <person name="Quail M."/>
            <person name="Willey D."/>
            <person name="Hunt A."/>
            <person name="Burton J."/>
            <person name="Sims S."/>
            <person name="McLay K."/>
            <person name="Plumb B."/>
            <person name="Davis J."/>
            <person name="Clee C."/>
            <person name="Oliver K."/>
            <person name="Clark R."/>
            <person name="Riddle C."/>
            <person name="Elliot D."/>
            <person name="Eliott D."/>
            <person name="Threadgold G."/>
            <person name="Harden G."/>
            <person name="Ware D."/>
            <person name="Begum S."/>
            <person name="Mortimore B."/>
            <person name="Mortimer B."/>
            <person name="Kerry G."/>
            <person name="Heath P."/>
            <person name="Phillimore B."/>
            <person name="Tracey A."/>
            <person name="Corby N."/>
            <person name="Dunn M."/>
            <person name="Johnson C."/>
            <person name="Wood J."/>
            <person name="Clark S."/>
            <person name="Pelan S."/>
            <person name="Griffiths G."/>
            <person name="Smith M."/>
            <person name="Glithero R."/>
            <person name="Howden P."/>
            <person name="Barker N."/>
            <person name="Lloyd C."/>
            <person name="Stevens C."/>
            <person name="Harley J."/>
            <person name="Holt K."/>
            <person name="Panagiotidis G."/>
            <person name="Lovell J."/>
            <person name="Beasley H."/>
            <person name="Henderson C."/>
            <person name="Gordon D."/>
            <person name="Auger K."/>
            <person name="Wright D."/>
            <person name="Collins J."/>
            <person name="Raisen C."/>
            <person name="Dyer L."/>
            <person name="Leung K."/>
            <person name="Robertson L."/>
            <person name="Ambridge K."/>
            <person name="Leongamornlert D."/>
            <person name="McGuire S."/>
            <person name="Gilderthorp R."/>
            <person name="Griffiths C."/>
            <person name="Manthravadi D."/>
            <person name="Nichol S."/>
            <person name="Barker G."/>
            <person name="Whitehead S."/>
            <person name="Kay M."/>
            <person name="Brown J."/>
            <person name="Murnane C."/>
            <person name="Gray E."/>
            <person name="Humphries M."/>
            <person name="Sycamore N."/>
            <person name="Barker D."/>
            <person name="Saunders D."/>
            <person name="Wallis J."/>
            <person name="Babbage A."/>
            <person name="Hammond S."/>
            <person name="Mashreghi-Mohammadi M."/>
            <person name="Barr L."/>
            <person name="Martin S."/>
            <person name="Wray P."/>
            <person name="Ellington A."/>
            <person name="Matthews N."/>
            <person name="Ellwood M."/>
            <person name="Woodmansey R."/>
            <person name="Clark G."/>
            <person name="Cooper J."/>
            <person name="Cooper J."/>
            <person name="Tromans A."/>
            <person name="Grafham D."/>
            <person name="Skuce C."/>
            <person name="Pandian R."/>
            <person name="Andrews R."/>
            <person name="Harrison E."/>
            <person name="Kimberley A."/>
            <person name="Garnett J."/>
            <person name="Fosker N."/>
            <person name="Hall R."/>
            <person name="Garner P."/>
            <person name="Kelly D."/>
            <person name="Bird C."/>
            <person name="Palmer S."/>
            <person name="Gehring I."/>
            <person name="Berger A."/>
            <person name="Dooley C.M."/>
            <person name="Ersan-Urun Z."/>
            <person name="Eser C."/>
            <person name="Geiger H."/>
            <person name="Geisler M."/>
            <person name="Karotki L."/>
            <person name="Kirn A."/>
            <person name="Konantz J."/>
            <person name="Konantz M."/>
            <person name="Oberlander M."/>
            <person name="Rudolph-Geiger S."/>
            <person name="Teucke M."/>
            <person name="Lanz C."/>
            <person name="Raddatz G."/>
            <person name="Osoegawa K."/>
            <person name="Zhu B."/>
            <person name="Rapp A."/>
            <person name="Widaa S."/>
            <person name="Langford C."/>
            <person name="Yang F."/>
            <person name="Schuster S.C."/>
            <person name="Carter N.P."/>
            <person name="Harrow J."/>
            <person name="Ning Z."/>
            <person name="Herrero J."/>
            <person name="Searle S.M."/>
            <person name="Enright A."/>
            <person name="Geisler R."/>
            <person name="Plasterk R.H."/>
            <person name="Lee C."/>
            <person name="Westerfield M."/>
            <person name="de Jong P.J."/>
            <person name="Zon L.I."/>
            <person name="Postlethwait J.H."/>
            <person name="Nusslein-Volhard C."/>
            <person name="Hubbard T.J."/>
            <person name="Roest Crollius H."/>
            <person name="Rogers J."/>
            <person name="Stemple D.L."/>
        </authorList>
    </citation>
    <scope>NUCLEOTIDE SEQUENCE [LARGE SCALE GENOMIC DNA]</scope>
    <source>
        <strain evidence="3">Tuebingen</strain>
    </source>
</reference>
<dbReference type="KEGG" id="dre:101885512"/>
<evidence type="ECO:0000313" key="5">
    <source>
        <dbReference type="RefSeq" id="NP_001314930.1"/>
    </source>
</evidence>
<dbReference type="Proteomes" id="UP000000437">
    <property type="component" value="Chromosome 4"/>
</dbReference>
<keyword evidence="2" id="KW-0053">Apoptosis</keyword>
<dbReference type="GeneTree" id="ENSGT00940000154318"/>
<reference evidence="5" key="3">
    <citation type="submission" date="2025-04" db="UniProtKB">
        <authorList>
            <consortium name="RefSeq"/>
        </authorList>
    </citation>
    <scope>IDENTIFICATION</scope>
    <source>
        <strain evidence="5">Tuebingen</strain>
    </source>
</reference>
<accession>A0A8M1P9D7</accession>
<dbReference type="Ensembl" id="ENSDART00000130601.3">
    <property type="protein sequence ID" value="ENSDARP00000111760.1"/>
    <property type="gene ID" value="ENSDARG00000090401.3"/>
</dbReference>